<evidence type="ECO:0000313" key="2">
    <source>
        <dbReference type="EMBL" id="KDQ62134.1"/>
    </source>
</evidence>
<reference evidence="3" key="1">
    <citation type="journal article" date="2014" name="Proc. Natl. Acad. Sci. U.S.A.">
        <title>Extensive sampling of basidiomycete genomes demonstrates inadequacy of the white-rot/brown-rot paradigm for wood decay fungi.</title>
        <authorList>
            <person name="Riley R."/>
            <person name="Salamov A.A."/>
            <person name="Brown D.W."/>
            <person name="Nagy L.G."/>
            <person name="Floudas D."/>
            <person name="Held B.W."/>
            <person name="Levasseur A."/>
            <person name="Lombard V."/>
            <person name="Morin E."/>
            <person name="Otillar R."/>
            <person name="Lindquist E.A."/>
            <person name="Sun H."/>
            <person name="LaButti K.M."/>
            <person name="Schmutz J."/>
            <person name="Jabbour D."/>
            <person name="Luo H."/>
            <person name="Baker S.E."/>
            <person name="Pisabarro A.G."/>
            <person name="Walton J.D."/>
            <person name="Blanchette R.A."/>
            <person name="Henrissat B."/>
            <person name="Martin F."/>
            <person name="Cullen D."/>
            <person name="Hibbett D.S."/>
            <person name="Grigoriev I.V."/>
        </authorList>
    </citation>
    <scope>NUCLEOTIDE SEQUENCE [LARGE SCALE GENOMIC DNA]</scope>
    <source>
        <strain evidence="3">MUCL 33604</strain>
    </source>
</reference>
<accession>A0A067Q577</accession>
<protein>
    <submittedName>
        <fullName evidence="2">Uncharacterized protein</fullName>
    </submittedName>
</protein>
<dbReference type="AlphaFoldDB" id="A0A067Q577"/>
<proteinExistence type="predicted"/>
<dbReference type="HOGENOM" id="CLU_2688160_0_0_1"/>
<dbReference type="Proteomes" id="UP000027265">
    <property type="component" value="Unassembled WGS sequence"/>
</dbReference>
<organism evidence="2 3">
    <name type="scientific">Jaapia argillacea MUCL 33604</name>
    <dbReference type="NCBI Taxonomy" id="933084"/>
    <lineage>
        <taxon>Eukaryota</taxon>
        <taxon>Fungi</taxon>
        <taxon>Dikarya</taxon>
        <taxon>Basidiomycota</taxon>
        <taxon>Agaricomycotina</taxon>
        <taxon>Agaricomycetes</taxon>
        <taxon>Agaricomycetidae</taxon>
        <taxon>Jaapiales</taxon>
        <taxon>Jaapiaceae</taxon>
        <taxon>Jaapia</taxon>
    </lineage>
</organism>
<evidence type="ECO:0000313" key="3">
    <source>
        <dbReference type="Proteomes" id="UP000027265"/>
    </source>
</evidence>
<keyword evidence="3" id="KW-1185">Reference proteome</keyword>
<dbReference type="InParanoid" id="A0A067Q577"/>
<gene>
    <name evidence="2" type="ORF">JAAARDRAFT_450016</name>
</gene>
<name>A0A067Q577_9AGAM</name>
<dbReference type="EMBL" id="KL197711">
    <property type="protein sequence ID" value="KDQ62134.1"/>
    <property type="molecule type" value="Genomic_DNA"/>
</dbReference>
<evidence type="ECO:0000256" key="1">
    <source>
        <dbReference type="SAM" id="MobiDB-lite"/>
    </source>
</evidence>
<sequence>MLSTFRRIDAEGRWNSAICSAFLGLSTAFYRPPPTQGFRSSLVVAMGYYWQPMPTHDSPRVSSQSAASGAETGL</sequence>
<feature type="region of interest" description="Disordered" evidence="1">
    <location>
        <begin position="54"/>
        <end position="74"/>
    </location>
</feature>